<dbReference type="STRING" id="291331.XOO0367"/>
<proteinExistence type="predicted"/>
<sequence>MLQIIVSLCHYWKTFRPRGRAVLNRSLEVRFEQYGEVVAAALSHADRKQPAHWYLKGLLLPGGRKSVEPMAARVHPQNVRSAHQSMHHLVADADWSDQALLAAVAARCCRP</sequence>
<dbReference type="Proteomes" id="UP000006735">
    <property type="component" value="Chromosome"/>
</dbReference>
<dbReference type="InterPro" id="IPR038721">
    <property type="entry name" value="IS701-like_DDE_dom"/>
</dbReference>
<keyword evidence="3" id="KW-1185">Reference proteome</keyword>
<name>Q5H5Z9_XANOR</name>
<evidence type="ECO:0000259" key="1">
    <source>
        <dbReference type="Pfam" id="PF13546"/>
    </source>
</evidence>
<evidence type="ECO:0000313" key="2">
    <source>
        <dbReference type="EMBL" id="AAW73621.1"/>
    </source>
</evidence>
<organism evidence="2 3">
    <name type="scientific">Xanthomonas oryzae pv. oryzae (strain KACC10331 / KXO85)</name>
    <dbReference type="NCBI Taxonomy" id="291331"/>
    <lineage>
        <taxon>Bacteria</taxon>
        <taxon>Pseudomonadati</taxon>
        <taxon>Pseudomonadota</taxon>
        <taxon>Gammaproteobacteria</taxon>
        <taxon>Lysobacterales</taxon>
        <taxon>Lysobacteraceae</taxon>
        <taxon>Xanthomonas</taxon>
    </lineage>
</organism>
<reference evidence="2 3" key="1">
    <citation type="journal article" date="2005" name="Nucleic Acids Res.">
        <title>The genome sequence of Xanthomonas oryzae pathovar oryzae KACC10331, the bacterial blight pathogen of rice.</title>
        <authorList>
            <person name="Lee B.M."/>
            <person name="Park Y.J."/>
            <person name="Park D.S."/>
            <person name="Kang H.W."/>
            <person name="Kim J.G."/>
            <person name="Song E.S."/>
            <person name="Park I.C."/>
            <person name="Yoon U.H."/>
            <person name="Hahn J.H."/>
            <person name="Koo B.S."/>
            <person name="Lee G.B."/>
            <person name="Kim H."/>
            <person name="Park H.S."/>
            <person name="Yoon K.O."/>
            <person name="Kim J.H."/>
            <person name="Jung C.H."/>
            <person name="Koh N.H."/>
            <person name="Seo J.S."/>
            <person name="Go S.J."/>
        </authorList>
    </citation>
    <scope>NUCLEOTIDE SEQUENCE [LARGE SCALE GENOMIC DNA]</scope>
    <source>
        <strain evidence="3">KACC10331 / KXO85</strain>
    </source>
</reference>
<dbReference type="EMBL" id="AE013598">
    <property type="protein sequence ID" value="AAW73621.1"/>
    <property type="molecule type" value="Genomic_DNA"/>
</dbReference>
<accession>Q5H5Z9</accession>
<dbReference type="HOGENOM" id="CLU_146785_0_0_6"/>
<gene>
    <name evidence="2" type="ordered locus">XOO0367</name>
</gene>
<dbReference type="AlphaFoldDB" id="Q5H5Z9"/>
<feature type="domain" description="Transposase IS701-like DDE" evidence="1">
    <location>
        <begin position="39"/>
        <end position="107"/>
    </location>
</feature>
<dbReference type="KEGG" id="xoo:XOO0367"/>
<evidence type="ECO:0000313" key="3">
    <source>
        <dbReference type="Proteomes" id="UP000006735"/>
    </source>
</evidence>
<protein>
    <submittedName>
        <fullName evidence="2">ISXo8 transposase</fullName>
    </submittedName>
</protein>
<dbReference type="Pfam" id="PF13546">
    <property type="entry name" value="DDE_5"/>
    <property type="match status" value="1"/>
</dbReference>